<feature type="compositionally biased region" description="Pro residues" evidence="1">
    <location>
        <begin position="203"/>
        <end position="213"/>
    </location>
</feature>
<dbReference type="OrthoDB" id="413520at2759"/>
<dbReference type="Gene3D" id="3.40.50.150">
    <property type="entry name" value="Vaccinia Virus protein VP39"/>
    <property type="match status" value="1"/>
</dbReference>
<keyword evidence="3" id="KW-1185">Reference proteome</keyword>
<keyword evidence="2" id="KW-0489">Methyltransferase</keyword>
<gene>
    <name evidence="2" type="ORF">Naga_100107g8</name>
</gene>
<feature type="compositionally biased region" description="Low complexity" evidence="1">
    <location>
        <begin position="224"/>
        <end position="234"/>
    </location>
</feature>
<dbReference type="AlphaFoldDB" id="W7TVD0"/>
<dbReference type="Proteomes" id="UP000019335">
    <property type="component" value="Chromosome 6"/>
</dbReference>
<evidence type="ECO:0000256" key="1">
    <source>
        <dbReference type="SAM" id="MobiDB-lite"/>
    </source>
</evidence>
<dbReference type="GO" id="GO:0008168">
    <property type="term" value="F:methyltransferase activity"/>
    <property type="evidence" value="ECO:0007669"/>
    <property type="project" value="UniProtKB-KW"/>
</dbReference>
<accession>W7TVD0</accession>
<protein>
    <submittedName>
        <fullName evidence="2">Nicotinamide N-methyltransferase, putative</fullName>
    </submittedName>
</protein>
<evidence type="ECO:0000313" key="2">
    <source>
        <dbReference type="EMBL" id="EWM27458.1"/>
    </source>
</evidence>
<keyword evidence="2" id="KW-0808">Transferase</keyword>
<name>W7TVD0_9STRA</name>
<dbReference type="EMBL" id="AZIL01000442">
    <property type="protein sequence ID" value="EWM27458.1"/>
    <property type="molecule type" value="Genomic_DNA"/>
</dbReference>
<reference evidence="2 3" key="1">
    <citation type="journal article" date="2014" name="Mol. Plant">
        <title>Chromosome Scale Genome Assembly and Transcriptome Profiling of Nannochloropsis gaditana in Nitrogen Depletion.</title>
        <authorList>
            <person name="Corteggiani Carpinelli E."/>
            <person name="Telatin A."/>
            <person name="Vitulo N."/>
            <person name="Forcato C."/>
            <person name="D'Angelo M."/>
            <person name="Schiavon R."/>
            <person name="Vezzi A."/>
            <person name="Giacometti G.M."/>
            <person name="Morosinotto T."/>
            <person name="Valle G."/>
        </authorList>
    </citation>
    <scope>NUCLEOTIDE SEQUENCE [LARGE SCALE GENOMIC DNA]</scope>
    <source>
        <strain evidence="2 3">B-31</strain>
    </source>
</reference>
<sequence length="298" mass="32658">MSSLPTIPSATNLVTSEGDENENEEEGNLLEELWPRETKPLLNYQVSFSNGCTVNVPIVQDLMGRRYEMGIGNIVWDAAVAMHHFFQKEFPPGHFQGARVLELGSGTGLVGITLTLLGAQVVLTDLPVFLPLLRNNVTTSLSSLSASDTACLPHPILPPLIEPLTWGQSLPLTSRRPYDYVIGSDITYCKEHLDDLLATLTEPVPPSLPPLPPSLSSTGDTLDPSAPSSSSLPPCKGVVGPDTVVYIGHLERGDEHAFFERLRQRGMEVEEVWKEDVGEGGVARKLWVHVYRSWRNAN</sequence>
<proteinExistence type="predicted"/>
<feature type="compositionally biased region" description="Acidic residues" evidence="1">
    <location>
        <begin position="17"/>
        <end position="27"/>
    </location>
</feature>
<dbReference type="Pfam" id="PF10294">
    <property type="entry name" value="Methyltransf_16"/>
    <property type="match status" value="1"/>
</dbReference>
<dbReference type="InterPro" id="IPR029063">
    <property type="entry name" value="SAM-dependent_MTases_sf"/>
</dbReference>
<feature type="region of interest" description="Disordered" evidence="1">
    <location>
        <begin position="203"/>
        <end position="235"/>
    </location>
</feature>
<comment type="caution">
    <text evidence="2">The sequence shown here is derived from an EMBL/GenBank/DDBJ whole genome shotgun (WGS) entry which is preliminary data.</text>
</comment>
<feature type="compositionally biased region" description="Polar residues" evidence="1">
    <location>
        <begin position="1"/>
        <end position="15"/>
    </location>
</feature>
<evidence type="ECO:0000313" key="3">
    <source>
        <dbReference type="Proteomes" id="UP000019335"/>
    </source>
</evidence>
<organism evidence="2 3">
    <name type="scientific">Nannochloropsis gaditana</name>
    <dbReference type="NCBI Taxonomy" id="72520"/>
    <lineage>
        <taxon>Eukaryota</taxon>
        <taxon>Sar</taxon>
        <taxon>Stramenopiles</taxon>
        <taxon>Ochrophyta</taxon>
        <taxon>Eustigmatophyceae</taxon>
        <taxon>Eustigmatales</taxon>
        <taxon>Monodopsidaceae</taxon>
        <taxon>Nannochloropsis</taxon>
    </lineage>
</organism>
<dbReference type="GO" id="GO:0032259">
    <property type="term" value="P:methylation"/>
    <property type="evidence" value="ECO:0007669"/>
    <property type="project" value="UniProtKB-KW"/>
</dbReference>
<dbReference type="PANTHER" id="PTHR14614">
    <property type="entry name" value="HEPATOCELLULAR CARCINOMA-ASSOCIATED ANTIGEN"/>
    <property type="match status" value="1"/>
</dbReference>
<dbReference type="SUPFAM" id="SSF53335">
    <property type="entry name" value="S-adenosyl-L-methionine-dependent methyltransferases"/>
    <property type="match status" value="1"/>
</dbReference>
<feature type="region of interest" description="Disordered" evidence="1">
    <location>
        <begin position="1"/>
        <end position="27"/>
    </location>
</feature>
<dbReference type="InterPro" id="IPR019410">
    <property type="entry name" value="Methyltransf_16"/>
</dbReference>